<sequence>MRQVHALYVARCGVEVEAEFLASLQVNAATAEGADPQLGALNVGQDADGAVELFLQLADHGEAGGVVLMRAVGEIQAEHIGAGLKQAGHHL</sequence>
<reference evidence="1" key="1">
    <citation type="submission" date="2016-10" db="EMBL/GenBank/DDBJ databases">
        <title>Sequence of Gallionella enrichment culture.</title>
        <authorList>
            <person name="Poehlein A."/>
            <person name="Muehling M."/>
            <person name="Daniel R."/>
        </authorList>
    </citation>
    <scope>NUCLEOTIDE SEQUENCE</scope>
</reference>
<gene>
    <name evidence="1" type="ORF">GALL_554990</name>
</gene>
<accession>A0A1J5PHD0</accession>
<dbReference type="EMBL" id="MLJW01009430">
    <property type="protein sequence ID" value="OIQ62965.1"/>
    <property type="molecule type" value="Genomic_DNA"/>
</dbReference>
<dbReference type="AlphaFoldDB" id="A0A1J5PHD0"/>
<organism evidence="1">
    <name type="scientific">mine drainage metagenome</name>
    <dbReference type="NCBI Taxonomy" id="410659"/>
    <lineage>
        <taxon>unclassified sequences</taxon>
        <taxon>metagenomes</taxon>
        <taxon>ecological metagenomes</taxon>
    </lineage>
</organism>
<name>A0A1J5PHD0_9ZZZZ</name>
<protein>
    <submittedName>
        <fullName evidence="1">Uncharacterized protein</fullName>
    </submittedName>
</protein>
<proteinExistence type="predicted"/>
<evidence type="ECO:0000313" key="1">
    <source>
        <dbReference type="EMBL" id="OIQ62965.1"/>
    </source>
</evidence>
<comment type="caution">
    <text evidence="1">The sequence shown here is derived from an EMBL/GenBank/DDBJ whole genome shotgun (WGS) entry which is preliminary data.</text>
</comment>